<keyword evidence="2" id="KW-0472">Membrane</keyword>
<keyword evidence="2" id="KW-1133">Transmembrane helix</keyword>
<evidence type="ECO:0000256" key="1">
    <source>
        <dbReference type="SAM" id="MobiDB-lite"/>
    </source>
</evidence>
<feature type="compositionally biased region" description="Polar residues" evidence="1">
    <location>
        <begin position="1"/>
        <end position="22"/>
    </location>
</feature>
<evidence type="ECO:0000313" key="4">
    <source>
        <dbReference type="Proteomes" id="UP000262257"/>
    </source>
</evidence>
<gene>
    <name evidence="3" type="ORF">DIC32_10240</name>
</gene>
<evidence type="ECO:0000313" key="3">
    <source>
        <dbReference type="EMBL" id="HCM31834.1"/>
    </source>
</evidence>
<dbReference type="AlphaFoldDB" id="A0A3D3G2A2"/>
<feature type="transmembrane region" description="Helical" evidence="2">
    <location>
        <begin position="42"/>
        <end position="60"/>
    </location>
</feature>
<accession>A0A3D3G2A2</accession>
<feature type="region of interest" description="Disordered" evidence="1">
    <location>
        <begin position="1"/>
        <end position="33"/>
    </location>
</feature>
<protein>
    <submittedName>
        <fullName evidence="3">Uncharacterized protein</fullName>
    </submittedName>
</protein>
<dbReference type="EMBL" id="DPXL01000126">
    <property type="protein sequence ID" value="HCM31834.1"/>
    <property type="molecule type" value="Genomic_DNA"/>
</dbReference>
<organism evidence="3 4">
    <name type="scientific">Acinetobacter radioresistens</name>
    <dbReference type="NCBI Taxonomy" id="40216"/>
    <lineage>
        <taxon>Bacteria</taxon>
        <taxon>Pseudomonadati</taxon>
        <taxon>Pseudomonadota</taxon>
        <taxon>Gammaproteobacteria</taxon>
        <taxon>Moraxellales</taxon>
        <taxon>Moraxellaceae</taxon>
        <taxon>Acinetobacter</taxon>
    </lineage>
</organism>
<keyword evidence="2" id="KW-0812">Transmembrane</keyword>
<sequence length="82" mass="9086">MNRNPIQSQLPEFGTSSMTSERLYQHPEPQQESRIAEAAKNTAAFLLIASIFAGLAIMFIHQADREAANQIETIAQAVGERE</sequence>
<feature type="compositionally biased region" description="Basic and acidic residues" evidence="1">
    <location>
        <begin position="23"/>
        <end position="33"/>
    </location>
</feature>
<evidence type="ECO:0000256" key="2">
    <source>
        <dbReference type="SAM" id="Phobius"/>
    </source>
</evidence>
<reference evidence="3 4" key="1">
    <citation type="journal article" date="2018" name="Nat. Biotechnol.">
        <title>A standardized bacterial taxonomy based on genome phylogeny substantially revises the tree of life.</title>
        <authorList>
            <person name="Parks D.H."/>
            <person name="Chuvochina M."/>
            <person name="Waite D.W."/>
            <person name="Rinke C."/>
            <person name="Skarshewski A."/>
            <person name="Chaumeil P.A."/>
            <person name="Hugenholtz P."/>
        </authorList>
    </citation>
    <scope>NUCLEOTIDE SEQUENCE [LARGE SCALE GENOMIC DNA]</scope>
    <source>
        <strain evidence="3">UBA10045</strain>
    </source>
</reference>
<dbReference type="Proteomes" id="UP000262257">
    <property type="component" value="Unassembled WGS sequence"/>
</dbReference>
<comment type="caution">
    <text evidence="3">The sequence shown here is derived from an EMBL/GenBank/DDBJ whole genome shotgun (WGS) entry which is preliminary data.</text>
</comment>
<proteinExistence type="predicted"/>
<name>A0A3D3G2A2_ACIRA</name>